<organism evidence="1 2">
    <name type="scientific">Paraburkholderia steynii</name>
    <dbReference type="NCBI Taxonomy" id="1245441"/>
    <lineage>
        <taxon>Bacteria</taxon>
        <taxon>Pseudomonadati</taxon>
        <taxon>Pseudomonadota</taxon>
        <taxon>Betaproteobacteria</taxon>
        <taxon>Burkholderiales</taxon>
        <taxon>Burkholderiaceae</taxon>
        <taxon>Paraburkholderia</taxon>
    </lineage>
</organism>
<accession>A0A4R0XGF8</accession>
<protein>
    <submittedName>
        <fullName evidence="1">Uncharacterized protein</fullName>
    </submittedName>
</protein>
<proteinExistence type="predicted"/>
<sequence>MSADALFLPWGPYLDPGQVRMLRAEVVEMIESLAALEGWPQAYRDEVLARAVRGPLSDLLPNHHHFTERTIKAQCTAAAAELRDSRTWHGEGFEKRLTDKVMTPRNARQYRNRRQA</sequence>
<dbReference type="Proteomes" id="UP000294200">
    <property type="component" value="Unassembled WGS sequence"/>
</dbReference>
<keyword evidence="2" id="KW-1185">Reference proteome</keyword>
<dbReference type="AlphaFoldDB" id="A0A4R0XGF8"/>
<evidence type="ECO:0000313" key="1">
    <source>
        <dbReference type="EMBL" id="TCG06277.1"/>
    </source>
</evidence>
<comment type="caution">
    <text evidence="1">The sequence shown here is derived from an EMBL/GenBank/DDBJ whole genome shotgun (WGS) entry which is preliminary data.</text>
</comment>
<name>A0A4R0XGF8_9BURK</name>
<evidence type="ECO:0000313" key="2">
    <source>
        <dbReference type="Proteomes" id="UP000294200"/>
    </source>
</evidence>
<gene>
    <name evidence="1" type="ORF">BZM27_27575</name>
</gene>
<reference evidence="1 2" key="1">
    <citation type="submission" date="2017-02" db="EMBL/GenBank/DDBJ databases">
        <title>Paraburkholderia sophoroidis sp. nov. and Paraburkholderia steynii sp. nov. rhizobial symbionts of the fynbos legume Hypocalyptus sophoroides.</title>
        <authorList>
            <person name="Steenkamp E.T."/>
            <person name="Beukes C.W."/>
            <person name="Van Zyl E."/>
            <person name="Avontuur J."/>
            <person name="Chan W.Y."/>
            <person name="Hassen A."/>
            <person name="Palmer M."/>
            <person name="Mthombeni L."/>
            <person name="Phalane F."/>
            <person name="Sereme K."/>
            <person name="Venter S.N."/>
        </authorList>
    </citation>
    <scope>NUCLEOTIDE SEQUENCE [LARGE SCALE GENOMIC DNA]</scope>
    <source>
        <strain evidence="1 2">HC1.1ba</strain>
    </source>
</reference>
<dbReference type="EMBL" id="MWML01000117">
    <property type="protein sequence ID" value="TCG06277.1"/>
    <property type="molecule type" value="Genomic_DNA"/>
</dbReference>